<dbReference type="InterPro" id="IPR040843">
    <property type="entry name" value="RAMA"/>
</dbReference>
<dbReference type="EMBL" id="CP028940">
    <property type="protein sequence ID" value="QKM60725.1"/>
    <property type="molecule type" value="Genomic_DNA"/>
</dbReference>
<dbReference type="Pfam" id="PF07510">
    <property type="entry name" value="GmrSD_C"/>
    <property type="match status" value="1"/>
</dbReference>
<dbReference type="PANTHER" id="PTHR35149">
    <property type="entry name" value="SLL5132 PROTEIN"/>
    <property type="match status" value="1"/>
</dbReference>
<dbReference type="Proteomes" id="UP000501090">
    <property type="component" value="Chromosome"/>
</dbReference>
<dbReference type="RefSeq" id="WP_173960484.1">
    <property type="nucleotide sequence ID" value="NZ_CBCSCC010000011.1"/>
</dbReference>
<keyword evidence="5" id="KW-1185">Reference proteome</keyword>
<feature type="domain" description="GmrSD restriction endonucleases C-terminal" evidence="2">
    <location>
        <begin position="447"/>
        <end position="596"/>
    </location>
</feature>
<evidence type="ECO:0000313" key="5">
    <source>
        <dbReference type="Proteomes" id="UP000501090"/>
    </source>
</evidence>
<dbReference type="PANTHER" id="PTHR35149:SF1">
    <property type="entry name" value="DUF5655 DOMAIN-CONTAINING PROTEIN"/>
    <property type="match status" value="1"/>
</dbReference>
<reference evidence="4 5" key="1">
    <citation type="submission" date="2018-04" db="EMBL/GenBank/DDBJ databases">
        <title>Polynucleobacter sp. UK-Long2-W17 genome.</title>
        <authorList>
            <person name="Hahn M.W."/>
        </authorList>
    </citation>
    <scope>NUCLEOTIDE SEQUENCE [LARGE SCALE GENOMIC DNA]</scope>
    <source>
        <strain evidence="4 5">UK-Long2-W17</strain>
    </source>
</reference>
<sequence>MDTQVRTPQQIFMQPQRLLVPLFQRPYVWNQESQWMPLWQDLERIANRLLASSDQHQPHFLGAVVFQQIQNPTGNLQQRTVIDGQQRLTTLQILLDSLHAEINLVGESDASKRLELLIRNPKEYCDHHEDQFKVWPTNKDRQAFNEVMAMDMPATYQSIKNKGSKLVLAHQFFSEQFKRWLNEGGTDEIPARVKAIERTTRELLQIVVIDLTASENAQEIFETLNARGSQLTAADLIKNFVFQRLLEQGADIESSYSNHWKQFETGFWEQEISVGRVKAPRSSIFLNHWLICQTTEEIVSREVFSRFKSFADYDVTPMTMPELLARIHAASIKYKDFIDRGDVLEGAIDRIGLFLYRTKAMEMEVVKPVLLAIFDRDQDQIDLNDTNASLEIIESWLIRRMLVRGTTKAYNKIMTEMIKVIQKTPAGQLSSALRAFLSNQTSDSSYWPDDKEVKSELSNLMIYRKIGRGRLRMVLEAIEDYRRGWIGDQVSMSGVRVRRGTYAIEHLMPQSWERHWPLTDGCTEQNRNDRIHKLGNLTLLSSKLNSSVSNGLWGGEEGKRHSLLKRDVLFLNRSVTDDAALVWDEGKIDDRTEGLIDDILAIWPVPPGHQSSARTKKEVSTIRVTIQDLIAADLLHPGQVLYPSNSKSIDETAVILQDGSIGIGVSISDTPSGAGKFLRKRAINGWGFWLLDPLTKQSLRDVRTQYLDQLMADGADIEGDDDEDISLI</sequence>
<evidence type="ECO:0000259" key="2">
    <source>
        <dbReference type="Pfam" id="PF07510"/>
    </source>
</evidence>
<dbReference type="KEGG" id="pard:DN92_06590"/>
<feature type="domain" description="RAMA" evidence="3">
    <location>
        <begin position="610"/>
        <end position="710"/>
    </location>
</feature>
<feature type="domain" description="GmrSD restriction endonucleases N-terminal" evidence="1">
    <location>
        <begin position="11"/>
        <end position="242"/>
    </location>
</feature>
<gene>
    <name evidence="4" type="ORF">DN92_06590</name>
</gene>
<dbReference type="Pfam" id="PF18755">
    <property type="entry name" value="RAMA"/>
    <property type="match status" value="1"/>
</dbReference>
<protein>
    <recommendedName>
        <fullName evidence="6">DUF262 domain-containing protein</fullName>
    </recommendedName>
</protein>
<evidence type="ECO:0000313" key="4">
    <source>
        <dbReference type="EMBL" id="QKM60725.1"/>
    </source>
</evidence>
<name>A0A6M9PP98_9BURK</name>
<dbReference type="InterPro" id="IPR011089">
    <property type="entry name" value="GmrSD_C"/>
</dbReference>
<dbReference type="Pfam" id="PF03235">
    <property type="entry name" value="GmrSD_N"/>
    <property type="match status" value="1"/>
</dbReference>
<dbReference type="AlphaFoldDB" id="A0A6M9PP98"/>
<evidence type="ECO:0000259" key="1">
    <source>
        <dbReference type="Pfam" id="PF03235"/>
    </source>
</evidence>
<accession>A0A6M9PP98</accession>
<evidence type="ECO:0000259" key="3">
    <source>
        <dbReference type="Pfam" id="PF18755"/>
    </source>
</evidence>
<evidence type="ECO:0008006" key="6">
    <source>
        <dbReference type="Google" id="ProtNLM"/>
    </source>
</evidence>
<organism evidence="4 5">
    <name type="scientific">Polynucleobacter arcticus</name>
    <dbReference type="NCBI Taxonomy" id="1743165"/>
    <lineage>
        <taxon>Bacteria</taxon>
        <taxon>Pseudomonadati</taxon>
        <taxon>Pseudomonadota</taxon>
        <taxon>Betaproteobacteria</taxon>
        <taxon>Burkholderiales</taxon>
        <taxon>Burkholderiaceae</taxon>
        <taxon>Polynucleobacter</taxon>
    </lineage>
</organism>
<proteinExistence type="predicted"/>
<dbReference type="InterPro" id="IPR004919">
    <property type="entry name" value="GmrSD_N"/>
</dbReference>